<feature type="signal peptide" evidence="1">
    <location>
        <begin position="1"/>
        <end position="18"/>
    </location>
</feature>
<dbReference type="AlphaFoldDB" id="A0A292PZU1"/>
<evidence type="ECO:0000256" key="1">
    <source>
        <dbReference type="SAM" id="SignalP"/>
    </source>
</evidence>
<proteinExistence type="predicted"/>
<name>A0A292PZU1_9PEZI</name>
<accession>A0A292PZU1</accession>
<gene>
    <name evidence="2" type="ORF">GSTUAT00003884001</name>
</gene>
<feature type="chain" id="PRO_5012584224" evidence="1">
    <location>
        <begin position="19"/>
        <end position="184"/>
    </location>
</feature>
<dbReference type="EMBL" id="LN891007">
    <property type="protein sequence ID" value="CUS11970.1"/>
    <property type="molecule type" value="Genomic_DNA"/>
</dbReference>
<protein>
    <submittedName>
        <fullName evidence="2">Uncharacterized protein</fullName>
    </submittedName>
</protein>
<keyword evidence="3" id="KW-1185">Reference proteome</keyword>
<keyword evidence="1" id="KW-0732">Signal</keyword>
<evidence type="ECO:0000313" key="2">
    <source>
        <dbReference type="EMBL" id="CUS11970.1"/>
    </source>
</evidence>
<sequence length="184" mass="19626">MKFSSVLLFASSLVGALAAPAASRSRVFHLKTANSPNSDLNGALVKNIGNHASLGTGGVDVRAYFADDGSRRLIVNGLDGTEDNAYLIPTTPGSAISNFVFADAAISESRSTEWGITNGKLVYGSEDRFYAFPTTNGWEVSSSLSFHISHGPINTNNFQIRWVDAGTIITADSFTIDLAIEYLN</sequence>
<dbReference type="Proteomes" id="UP001412239">
    <property type="component" value="Unassembled WGS sequence"/>
</dbReference>
<organism evidence="2 3">
    <name type="scientific">Tuber aestivum</name>
    <name type="common">summer truffle</name>
    <dbReference type="NCBI Taxonomy" id="59557"/>
    <lineage>
        <taxon>Eukaryota</taxon>
        <taxon>Fungi</taxon>
        <taxon>Dikarya</taxon>
        <taxon>Ascomycota</taxon>
        <taxon>Pezizomycotina</taxon>
        <taxon>Pezizomycetes</taxon>
        <taxon>Pezizales</taxon>
        <taxon>Tuberaceae</taxon>
        <taxon>Tuber</taxon>
    </lineage>
</organism>
<reference evidence="2" key="1">
    <citation type="submission" date="2015-10" db="EMBL/GenBank/DDBJ databases">
        <authorList>
            <person name="Regsiter A."/>
            <person name="william w."/>
        </authorList>
    </citation>
    <scope>NUCLEOTIDE SEQUENCE</scope>
    <source>
        <strain evidence="2">Montdore</strain>
    </source>
</reference>
<evidence type="ECO:0000313" key="3">
    <source>
        <dbReference type="Proteomes" id="UP001412239"/>
    </source>
</evidence>